<reference evidence="2 3" key="1">
    <citation type="journal article" date="2019" name="Sci. Rep.">
        <title>Orb-weaving spider Araneus ventricosus genome elucidates the spidroin gene catalogue.</title>
        <authorList>
            <person name="Kono N."/>
            <person name="Nakamura H."/>
            <person name="Ohtoshi R."/>
            <person name="Moran D.A.P."/>
            <person name="Shinohara A."/>
            <person name="Yoshida Y."/>
            <person name="Fujiwara M."/>
            <person name="Mori M."/>
            <person name="Tomita M."/>
            <person name="Arakawa K."/>
        </authorList>
    </citation>
    <scope>NUCLEOTIDE SEQUENCE [LARGE SCALE GENOMIC DNA]</scope>
</reference>
<evidence type="ECO:0000256" key="1">
    <source>
        <dbReference type="ARBA" id="ARBA00004123"/>
    </source>
</evidence>
<accession>A0A4Y2BIF6</accession>
<organism evidence="2 3">
    <name type="scientific">Araneus ventricosus</name>
    <name type="common">Orbweaver spider</name>
    <name type="synonym">Epeira ventricosa</name>
    <dbReference type="NCBI Taxonomy" id="182803"/>
    <lineage>
        <taxon>Eukaryota</taxon>
        <taxon>Metazoa</taxon>
        <taxon>Ecdysozoa</taxon>
        <taxon>Arthropoda</taxon>
        <taxon>Chelicerata</taxon>
        <taxon>Arachnida</taxon>
        <taxon>Araneae</taxon>
        <taxon>Araneomorphae</taxon>
        <taxon>Entelegynae</taxon>
        <taxon>Araneoidea</taxon>
        <taxon>Araneidae</taxon>
        <taxon>Araneus</taxon>
    </lineage>
</organism>
<dbReference type="SUPFAM" id="SSF46689">
    <property type="entry name" value="Homeodomain-like"/>
    <property type="match status" value="1"/>
</dbReference>
<keyword evidence="3" id="KW-1185">Reference proteome</keyword>
<dbReference type="GO" id="GO:0005634">
    <property type="term" value="C:nucleus"/>
    <property type="evidence" value="ECO:0007669"/>
    <property type="project" value="UniProtKB-SubCell"/>
</dbReference>
<dbReference type="Gene3D" id="1.10.10.60">
    <property type="entry name" value="Homeodomain-like"/>
    <property type="match status" value="1"/>
</dbReference>
<comment type="caution">
    <text evidence="2">The sequence shown here is derived from an EMBL/GenBank/DDBJ whole genome shotgun (WGS) entry which is preliminary data.</text>
</comment>
<evidence type="ECO:0000313" key="2">
    <source>
        <dbReference type="EMBL" id="GBL91723.1"/>
    </source>
</evidence>
<dbReference type="Proteomes" id="UP000499080">
    <property type="component" value="Unassembled WGS sequence"/>
</dbReference>
<comment type="subcellular location">
    <subcellularLocation>
        <location evidence="1">Nucleus</location>
    </subcellularLocation>
</comment>
<evidence type="ECO:0000313" key="3">
    <source>
        <dbReference type="Proteomes" id="UP000499080"/>
    </source>
</evidence>
<dbReference type="OrthoDB" id="125347at2759"/>
<sequence>MDLVQSRGRLLNRHLPSKLPHQGKAFDLDGFSMQQFFVHSGTSVESGLEPMTLQSQAETLPPGHRVLSISCVKFIWLIYFDKLNIIKEIDDGMKQVDAAIKCGLSQSTIATFLKKRKQIEEAVNSNEINPQRKTTESCDK</sequence>
<proteinExistence type="predicted"/>
<dbReference type="InterPro" id="IPR009057">
    <property type="entry name" value="Homeodomain-like_sf"/>
</dbReference>
<name>A0A4Y2BIF6_ARAVE</name>
<evidence type="ECO:0008006" key="4">
    <source>
        <dbReference type="Google" id="ProtNLM"/>
    </source>
</evidence>
<gene>
    <name evidence="2" type="ORF">AVEN_71365_1</name>
</gene>
<dbReference type="AlphaFoldDB" id="A0A4Y2BIF6"/>
<dbReference type="EMBL" id="BGPR01000081">
    <property type="protein sequence ID" value="GBL91723.1"/>
    <property type="molecule type" value="Genomic_DNA"/>
</dbReference>
<protein>
    <recommendedName>
        <fullName evidence="4">HTH psq-type domain-containing protein</fullName>
    </recommendedName>
</protein>